<dbReference type="Gene3D" id="2.40.160.20">
    <property type="match status" value="1"/>
</dbReference>
<comment type="caution">
    <text evidence="4">The sequence shown here is derived from an EMBL/GenBank/DDBJ whole genome shotgun (WGS) entry which is preliminary data.</text>
</comment>
<feature type="domain" description="Outer membrane protein beta-barrel" evidence="3">
    <location>
        <begin position="5"/>
        <end position="200"/>
    </location>
</feature>
<evidence type="ECO:0000313" key="5">
    <source>
        <dbReference type="Proteomes" id="UP000709959"/>
    </source>
</evidence>
<dbReference type="AlphaFoldDB" id="A0A936K7Z8"/>
<proteinExistence type="predicted"/>
<dbReference type="InterPro" id="IPR011250">
    <property type="entry name" value="OMP/PagP_B-barrel"/>
</dbReference>
<gene>
    <name evidence="4" type="ORF">IPN91_09865</name>
</gene>
<dbReference type="Pfam" id="PF13505">
    <property type="entry name" value="OMP_b-brl"/>
    <property type="match status" value="1"/>
</dbReference>
<organism evidence="4 5">
    <name type="scientific">Candidatus Geothrix odensensis</name>
    <dbReference type="NCBI Taxonomy" id="2954440"/>
    <lineage>
        <taxon>Bacteria</taxon>
        <taxon>Pseudomonadati</taxon>
        <taxon>Acidobacteriota</taxon>
        <taxon>Holophagae</taxon>
        <taxon>Holophagales</taxon>
        <taxon>Holophagaceae</taxon>
        <taxon>Geothrix</taxon>
    </lineage>
</organism>
<accession>A0A936K7Z8</accession>
<sequence length="205" mass="22430">MRLPAAALLLATLGLSAQENPGGNRMGIGLSALVPLATWGSSFDTGFQVGLQVHFNRESRHLGRLRIDYLQADTKRPIQTGIWDVWNGSAWVPTPQWATGRMEAYSVAYEWLPHLENHSRSGPFGILGLGGTLWNETRRSTNPAFGGTDTDSDLGFTVSAGAGWRFNPHATVEVRYVDSDLTTTSGTHHYGSHRSYLTVGTSLRF</sequence>
<evidence type="ECO:0000259" key="3">
    <source>
        <dbReference type="Pfam" id="PF13505"/>
    </source>
</evidence>
<reference evidence="4 5" key="1">
    <citation type="submission" date="2020-10" db="EMBL/GenBank/DDBJ databases">
        <title>Connecting structure to function with the recovery of over 1000 high-quality activated sludge metagenome-assembled genomes encoding full-length rRNA genes using long-read sequencing.</title>
        <authorList>
            <person name="Singleton C.M."/>
            <person name="Petriglieri F."/>
            <person name="Kristensen J.M."/>
            <person name="Kirkegaard R.H."/>
            <person name="Michaelsen T.Y."/>
            <person name="Andersen M.H."/>
            <person name="Karst S.M."/>
            <person name="Dueholm M.S."/>
            <person name="Nielsen P.H."/>
            <person name="Albertsen M."/>
        </authorList>
    </citation>
    <scope>NUCLEOTIDE SEQUENCE [LARGE SCALE GENOMIC DNA]</scope>
    <source>
        <strain evidence="4">OdNE_18-Q3-R46-58_MAXAC.008</strain>
    </source>
</reference>
<name>A0A936K7Z8_9BACT</name>
<dbReference type="Proteomes" id="UP000709959">
    <property type="component" value="Unassembled WGS sequence"/>
</dbReference>
<evidence type="ECO:0000256" key="1">
    <source>
        <dbReference type="ARBA" id="ARBA00022729"/>
    </source>
</evidence>
<evidence type="ECO:0000256" key="2">
    <source>
        <dbReference type="SAM" id="SignalP"/>
    </source>
</evidence>
<dbReference type="InterPro" id="IPR027385">
    <property type="entry name" value="Beta-barrel_OMP"/>
</dbReference>
<keyword evidence="1 2" id="KW-0732">Signal</keyword>
<dbReference type="EMBL" id="JADKCH010000010">
    <property type="protein sequence ID" value="MBK8572932.1"/>
    <property type="molecule type" value="Genomic_DNA"/>
</dbReference>
<dbReference type="SUPFAM" id="SSF56925">
    <property type="entry name" value="OMPA-like"/>
    <property type="match status" value="1"/>
</dbReference>
<feature type="chain" id="PRO_5037887850" evidence="2">
    <location>
        <begin position="18"/>
        <end position="205"/>
    </location>
</feature>
<evidence type="ECO:0000313" key="4">
    <source>
        <dbReference type="EMBL" id="MBK8572932.1"/>
    </source>
</evidence>
<feature type="signal peptide" evidence="2">
    <location>
        <begin position="1"/>
        <end position="17"/>
    </location>
</feature>
<protein>
    <submittedName>
        <fullName evidence="4">Outer membrane beta-barrel protein</fullName>
    </submittedName>
</protein>